<evidence type="ECO:0000313" key="2">
    <source>
        <dbReference type="Proteomes" id="UP000003100"/>
    </source>
</evidence>
<name>C0CSQ2_BLAHS</name>
<proteinExistence type="predicted"/>
<comment type="caution">
    <text evidence="1">The sequence shown here is derived from an EMBL/GenBank/DDBJ whole genome shotgun (WGS) entry which is preliminary data.</text>
</comment>
<dbReference type="AlphaFoldDB" id="C0CSQ2"/>
<evidence type="ECO:0000313" key="1">
    <source>
        <dbReference type="EMBL" id="EEG47203.1"/>
    </source>
</evidence>
<accession>C0CSQ2</accession>
<reference evidence="1 2" key="1">
    <citation type="submission" date="2009-01" db="EMBL/GenBank/DDBJ databases">
        <authorList>
            <person name="Fulton L."/>
            <person name="Clifton S."/>
            <person name="Fulton B."/>
            <person name="Xu J."/>
            <person name="Minx P."/>
            <person name="Pepin K.H."/>
            <person name="Johnson M."/>
            <person name="Bhonagiri V."/>
            <person name="Nash W.E."/>
            <person name="Mardis E.R."/>
            <person name="Wilson R.K."/>
        </authorList>
    </citation>
    <scope>NUCLEOTIDE SEQUENCE [LARGE SCALE GENOMIC DNA]</scope>
    <source>
        <strain evidence="2">DSM 10507 / JCM 14656 / S5a33</strain>
    </source>
</reference>
<dbReference type="HOGENOM" id="CLU_3247952_0_0_9"/>
<dbReference type="EMBL" id="ACBZ01000231">
    <property type="protein sequence ID" value="EEG47203.1"/>
    <property type="molecule type" value="Genomic_DNA"/>
</dbReference>
<protein>
    <submittedName>
        <fullName evidence="1">Uncharacterized protein</fullName>
    </submittedName>
</protein>
<dbReference type="PATRIC" id="fig|476272.21.peg.5"/>
<keyword evidence="2" id="KW-1185">Reference proteome</keyword>
<reference evidence="1 2" key="2">
    <citation type="submission" date="2009-02" db="EMBL/GenBank/DDBJ databases">
        <title>Draft genome sequence of Blautia hydrogenotrophica DSM 10507 (Ruminococcus hydrogenotrophicus DSM 10507).</title>
        <authorList>
            <person name="Sudarsanam P."/>
            <person name="Ley R."/>
            <person name="Guruge J."/>
            <person name="Turnbaugh P.J."/>
            <person name="Mahowald M."/>
            <person name="Liep D."/>
            <person name="Gordon J."/>
        </authorList>
    </citation>
    <scope>NUCLEOTIDE SEQUENCE [LARGE SCALE GENOMIC DNA]</scope>
    <source>
        <strain evidence="2">DSM 10507 / JCM 14656 / S5a33</strain>
    </source>
</reference>
<sequence length="42" mass="5203">MRLEERKTFYKINLIERQDSKFTDCSRVSVCPPRVRREKKRC</sequence>
<organism evidence="1 2">
    <name type="scientific">Blautia hydrogenotrophica (strain DSM 10507 / JCM 14656 / S5a33)</name>
    <name type="common">Ruminococcus hydrogenotrophicus</name>
    <dbReference type="NCBI Taxonomy" id="476272"/>
    <lineage>
        <taxon>Bacteria</taxon>
        <taxon>Bacillati</taxon>
        <taxon>Bacillota</taxon>
        <taxon>Clostridia</taxon>
        <taxon>Lachnospirales</taxon>
        <taxon>Lachnospiraceae</taxon>
        <taxon>Blautia</taxon>
    </lineage>
</organism>
<dbReference type="Proteomes" id="UP000003100">
    <property type="component" value="Unassembled WGS sequence"/>
</dbReference>
<gene>
    <name evidence="1" type="ORF">RUMHYD_03928</name>
</gene>